<dbReference type="SMART" id="SM00448">
    <property type="entry name" value="REC"/>
    <property type="match status" value="1"/>
</dbReference>
<dbReference type="AlphaFoldDB" id="A0A1H5WZ89"/>
<accession>A0A1H5WZ89</accession>
<dbReference type="SUPFAM" id="SSF141868">
    <property type="entry name" value="EAL domain-like"/>
    <property type="match status" value="1"/>
</dbReference>
<keyword evidence="5" id="KW-1185">Reference proteome</keyword>
<keyword evidence="1" id="KW-0597">Phosphoprotein</keyword>
<evidence type="ECO:0000313" key="5">
    <source>
        <dbReference type="Proteomes" id="UP000236721"/>
    </source>
</evidence>
<dbReference type="EMBL" id="FNVG01000006">
    <property type="protein sequence ID" value="SEG04306.1"/>
    <property type="molecule type" value="Genomic_DNA"/>
</dbReference>
<dbReference type="InterPro" id="IPR001789">
    <property type="entry name" value="Sig_transdc_resp-reg_receiver"/>
</dbReference>
<feature type="modified residue" description="4-aspartylphosphate" evidence="1">
    <location>
        <position position="58"/>
    </location>
</feature>
<dbReference type="CDD" id="cd01948">
    <property type="entry name" value="EAL"/>
    <property type="match status" value="1"/>
</dbReference>
<dbReference type="InterPro" id="IPR050706">
    <property type="entry name" value="Cyclic-di-GMP_PDE-like"/>
</dbReference>
<dbReference type="SUPFAM" id="SSF52172">
    <property type="entry name" value="CheY-like"/>
    <property type="match status" value="1"/>
</dbReference>
<evidence type="ECO:0000259" key="2">
    <source>
        <dbReference type="PROSITE" id="PS50110"/>
    </source>
</evidence>
<dbReference type="Proteomes" id="UP000236721">
    <property type="component" value="Unassembled WGS sequence"/>
</dbReference>
<evidence type="ECO:0000259" key="3">
    <source>
        <dbReference type="PROSITE" id="PS50883"/>
    </source>
</evidence>
<dbReference type="InterPro" id="IPR011006">
    <property type="entry name" value="CheY-like_superfamily"/>
</dbReference>
<sequence length="396" mass="44383">MERNDYILILEDDKFQQNILLTQARLLTDGEIICVESGFEALDVLKQKGEMPEFIVCDLQMPEMNGVDFIAKLSELDNEVPVVILSGVEGSIISSVLEMAKQFGMVNVATLSKPATPKKFEEVLSRLKDAVCSAPTSISYDEMSLDFERAFAENELVVYFQPQISVESGKVIGLEALTRWSHPQYGLLTPNQFLSELIEKDYGYALFKKVLDSAIEVGSFCHKQKQFISISVNVAPNDLLEDDFYDHLIAVVSKHNFPPHKLILELTENDICDEVASLLRIINKIRILGIELSIDDFGTGHSSLWQLVHGPFTELKIDKNFIDNMLESSKHMAAVNSTIALALSLELKVVAEGVETEGQYFRLKQLGCEIVQGYYFSKPLSQADLMEYMATVEGAY</sequence>
<evidence type="ECO:0000256" key="1">
    <source>
        <dbReference type="PROSITE-ProRule" id="PRU00169"/>
    </source>
</evidence>
<reference evidence="5" key="1">
    <citation type="submission" date="2016-10" db="EMBL/GenBank/DDBJ databases">
        <authorList>
            <person name="Varghese N."/>
            <person name="Submissions S."/>
        </authorList>
    </citation>
    <scope>NUCLEOTIDE SEQUENCE [LARGE SCALE GENOMIC DNA]</scope>
    <source>
        <strain evidence="5">CGMCC 1.7062</strain>
    </source>
</reference>
<feature type="domain" description="Response regulatory" evidence="2">
    <location>
        <begin position="6"/>
        <end position="128"/>
    </location>
</feature>
<protein>
    <submittedName>
        <fullName evidence="4">EAL domain, c-di-GMP-specific phosphodiesterase class I (Or its enzymatically inactive variant)</fullName>
    </submittedName>
</protein>
<evidence type="ECO:0000313" key="4">
    <source>
        <dbReference type="EMBL" id="SEG04306.1"/>
    </source>
</evidence>
<dbReference type="GO" id="GO:0071111">
    <property type="term" value="F:cyclic-guanylate-specific phosphodiesterase activity"/>
    <property type="evidence" value="ECO:0007669"/>
    <property type="project" value="InterPro"/>
</dbReference>
<dbReference type="Gene3D" id="3.20.20.450">
    <property type="entry name" value="EAL domain"/>
    <property type="match status" value="1"/>
</dbReference>
<dbReference type="RefSeq" id="WP_103879869.1">
    <property type="nucleotide sequence ID" value="NZ_FNVG01000006.1"/>
</dbReference>
<organism evidence="4 5">
    <name type="scientific">Vibrio hangzhouensis</name>
    <dbReference type="NCBI Taxonomy" id="462991"/>
    <lineage>
        <taxon>Bacteria</taxon>
        <taxon>Pseudomonadati</taxon>
        <taxon>Pseudomonadota</taxon>
        <taxon>Gammaproteobacteria</taxon>
        <taxon>Vibrionales</taxon>
        <taxon>Vibrionaceae</taxon>
        <taxon>Vibrio</taxon>
    </lineage>
</organism>
<dbReference type="InterPro" id="IPR035919">
    <property type="entry name" value="EAL_sf"/>
</dbReference>
<dbReference type="Gene3D" id="3.40.50.2300">
    <property type="match status" value="1"/>
</dbReference>
<dbReference type="InterPro" id="IPR001633">
    <property type="entry name" value="EAL_dom"/>
</dbReference>
<feature type="domain" description="EAL" evidence="3">
    <location>
        <begin position="140"/>
        <end position="393"/>
    </location>
</feature>
<dbReference type="SMART" id="SM00052">
    <property type="entry name" value="EAL"/>
    <property type="match status" value="1"/>
</dbReference>
<dbReference type="PROSITE" id="PS50110">
    <property type="entry name" value="RESPONSE_REGULATORY"/>
    <property type="match status" value="1"/>
</dbReference>
<dbReference type="PANTHER" id="PTHR33121">
    <property type="entry name" value="CYCLIC DI-GMP PHOSPHODIESTERASE PDEF"/>
    <property type="match status" value="1"/>
</dbReference>
<gene>
    <name evidence="4" type="ORF">SAMN04488244_106119</name>
</gene>
<dbReference type="OrthoDB" id="9812358at2"/>
<name>A0A1H5WZ89_9VIBR</name>
<proteinExistence type="predicted"/>
<dbReference type="Pfam" id="PF00563">
    <property type="entry name" value="EAL"/>
    <property type="match status" value="1"/>
</dbReference>
<dbReference type="PANTHER" id="PTHR33121:SF71">
    <property type="entry name" value="OXYGEN SENSOR PROTEIN DOSP"/>
    <property type="match status" value="1"/>
</dbReference>
<dbReference type="GO" id="GO:0000160">
    <property type="term" value="P:phosphorelay signal transduction system"/>
    <property type="evidence" value="ECO:0007669"/>
    <property type="project" value="InterPro"/>
</dbReference>
<dbReference type="Pfam" id="PF00072">
    <property type="entry name" value="Response_reg"/>
    <property type="match status" value="1"/>
</dbReference>
<dbReference type="PROSITE" id="PS50883">
    <property type="entry name" value="EAL"/>
    <property type="match status" value="1"/>
</dbReference>